<comment type="caution">
    <text evidence="1">The sequence shown here is derived from an EMBL/GenBank/DDBJ whole genome shotgun (WGS) entry which is preliminary data.</text>
</comment>
<dbReference type="RefSeq" id="WP_307229203.1">
    <property type="nucleotide sequence ID" value="NZ_JAUSTT010000011.1"/>
</dbReference>
<organism evidence="1 2">
    <name type="scientific">Bacillus chungangensis</name>
    <dbReference type="NCBI Taxonomy" id="587633"/>
    <lineage>
        <taxon>Bacteria</taxon>
        <taxon>Bacillati</taxon>
        <taxon>Bacillota</taxon>
        <taxon>Bacilli</taxon>
        <taxon>Bacillales</taxon>
        <taxon>Bacillaceae</taxon>
        <taxon>Bacillus</taxon>
    </lineage>
</organism>
<keyword evidence="2" id="KW-1185">Reference proteome</keyword>
<name>A0ABT9WSF2_9BACI</name>
<evidence type="ECO:0000313" key="2">
    <source>
        <dbReference type="Proteomes" id="UP001223586"/>
    </source>
</evidence>
<evidence type="ECO:0000313" key="1">
    <source>
        <dbReference type="EMBL" id="MDQ0176216.1"/>
    </source>
</evidence>
<dbReference type="EMBL" id="JAUSTT010000011">
    <property type="protein sequence ID" value="MDQ0176216.1"/>
    <property type="molecule type" value="Genomic_DNA"/>
</dbReference>
<accession>A0ABT9WSF2</accession>
<protein>
    <submittedName>
        <fullName evidence="1">Uncharacterized protein</fullName>
    </submittedName>
</protein>
<proteinExistence type="predicted"/>
<dbReference type="Proteomes" id="UP001223586">
    <property type="component" value="Unassembled WGS sequence"/>
</dbReference>
<reference evidence="1 2" key="1">
    <citation type="submission" date="2023-07" db="EMBL/GenBank/DDBJ databases">
        <title>Genomic Encyclopedia of Type Strains, Phase IV (KMG-IV): sequencing the most valuable type-strain genomes for metagenomic binning, comparative biology and taxonomic classification.</title>
        <authorList>
            <person name="Goeker M."/>
        </authorList>
    </citation>
    <scope>NUCLEOTIDE SEQUENCE [LARGE SCALE GENOMIC DNA]</scope>
    <source>
        <strain evidence="1 2">DSM 23837</strain>
    </source>
</reference>
<sequence length="205" mass="23390">MGEFIRGKVHSPVAQDFIWVAEYPDGTYLSEFDFETKQENSFYEIKRNQVFRFGLIGHGVNIYFERDGVLNVAGRRLFISYLHDGKELPLNGSFKFNVKDNDLITYKDAHAAGLVSGYETRGGMSSTIVQYNIGYKVNLQHDGIHFHFKPIIKIPLNQPMMLSMRLVADEKLDGQLMIRSNGQTVFKAQAPLEPNIGGELNWIIR</sequence>
<gene>
    <name evidence="1" type="ORF">J2S08_002053</name>
</gene>